<keyword evidence="2" id="KW-1185">Reference proteome</keyword>
<reference evidence="1 2" key="1">
    <citation type="submission" date="2019-12" db="EMBL/GenBank/DDBJ databases">
        <title>Novel species isolated from a subtropical stream in China.</title>
        <authorList>
            <person name="Lu H."/>
        </authorList>
    </citation>
    <scope>NUCLEOTIDE SEQUENCE [LARGE SCALE GENOMIC DNA]</scope>
    <source>
        <strain evidence="1 2">FT135W</strain>
    </source>
</reference>
<evidence type="ECO:0000313" key="2">
    <source>
        <dbReference type="Proteomes" id="UP000479335"/>
    </source>
</evidence>
<dbReference type="Proteomes" id="UP000479335">
    <property type="component" value="Unassembled WGS sequence"/>
</dbReference>
<dbReference type="InterPro" id="IPR025368">
    <property type="entry name" value="DUF4272"/>
</dbReference>
<accession>A0A6L8KF04</accession>
<dbReference type="AlphaFoldDB" id="A0A6L8KF04"/>
<protein>
    <submittedName>
        <fullName evidence="1">DUF4272 domain-containing protein</fullName>
    </submittedName>
</protein>
<dbReference type="Pfam" id="PF14094">
    <property type="entry name" value="DUF4272"/>
    <property type="match status" value="1"/>
</dbReference>
<sequence length="356" mass="39824">MLNRLKQLFSPKDISNHVLLNAYCTVGEVPKPAFPHVVNGRRDLSGKELAPHLNGMMHLLAEQGQGAMSRTRYHVIRHLQRTQHHISLAVDPDHMADFHAWAEAANALAFMADGSVRDPQGRVLLAITGDGDPKAVVPYPPQAWQRKARSEEQLAALKITVPTDLPPLVSESELRQRAPEDILRRMLALYVVAIRAESLNSKTPLTVAELQQSFPPAFAALTDAERDFLALEAPSEQEITKFLWRYEAILVLQWALGLQAELPFADAICDVSSISSTVIDRGTDGLRKQPVARSAPELLDALDLNYRQHWASRQAILKKTPAPANLNDGVLQERHHALNWLVRFEEREWDDVDTPT</sequence>
<proteinExistence type="predicted"/>
<name>A0A6L8KF04_9BURK</name>
<dbReference type="EMBL" id="WWCN01000021">
    <property type="protein sequence ID" value="MYM26039.1"/>
    <property type="molecule type" value="Genomic_DNA"/>
</dbReference>
<evidence type="ECO:0000313" key="1">
    <source>
        <dbReference type="EMBL" id="MYM26039.1"/>
    </source>
</evidence>
<dbReference type="RefSeq" id="WP_161009478.1">
    <property type="nucleotide sequence ID" value="NZ_WWCN01000021.1"/>
</dbReference>
<comment type="caution">
    <text evidence="1">The sequence shown here is derived from an EMBL/GenBank/DDBJ whole genome shotgun (WGS) entry which is preliminary data.</text>
</comment>
<gene>
    <name evidence="1" type="ORF">GTP46_25755</name>
</gene>
<organism evidence="1 2">
    <name type="scientific">Duganella flavida</name>
    <dbReference type="NCBI Taxonomy" id="2692175"/>
    <lineage>
        <taxon>Bacteria</taxon>
        <taxon>Pseudomonadati</taxon>
        <taxon>Pseudomonadota</taxon>
        <taxon>Betaproteobacteria</taxon>
        <taxon>Burkholderiales</taxon>
        <taxon>Oxalobacteraceae</taxon>
        <taxon>Telluria group</taxon>
        <taxon>Duganella</taxon>
    </lineage>
</organism>